<keyword evidence="1" id="KW-0472">Membrane</keyword>
<name>A0A2U9NT80_9STRA</name>
<evidence type="ECO:0000313" key="2">
    <source>
        <dbReference type="EMBL" id="AWT40334.1"/>
    </source>
</evidence>
<reference evidence="2" key="1">
    <citation type="journal article" date="2018" name="Adv. Bot. Res.">
        <title>Evolution of the Plastid Genomes in Diatoms.</title>
        <authorList>
            <person name="Yu M."/>
            <person name="Ashworth M.P."/>
            <person name="Hajrah N.H."/>
            <person name="Khiyami M.A."/>
            <person name="Sabir M.J."/>
            <person name="Alhebshi A.M."/>
            <person name="Al-Malki A.L."/>
            <person name="Sabir J.S.M."/>
            <person name="Theriot E.C."/>
            <person name="Jansen R.K."/>
        </authorList>
    </citation>
    <scope>NUCLEOTIDE SEQUENCE</scope>
</reference>
<dbReference type="GeneID" id="36960256"/>
<dbReference type="GeneID" id="36960329"/>
<protein>
    <submittedName>
        <fullName evidence="2">Uncharacterized protein</fullName>
    </submittedName>
</protein>
<dbReference type="AlphaFoldDB" id="A0A2U9NT80"/>
<dbReference type="RefSeq" id="YP_009497621.1">
    <property type="nucleotide sequence ID" value="NC_038008.1"/>
</dbReference>
<keyword evidence="2" id="KW-0934">Plastid</keyword>
<keyword evidence="1" id="KW-1133">Transmembrane helix</keyword>
<proteinExistence type="predicted"/>
<gene>
    <name evidence="2" type="primary">ycf89</name>
</gene>
<keyword evidence="1" id="KW-0812">Transmembrane</keyword>
<keyword evidence="2" id="KW-0150">Chloroplast</keyword>
<sequence>MALFKINHEQVVQNLVYFFRIRIEDFASIFGYPENPGMPYYPPRKDWFWQKTRLADHLPVHVIPPKMIQHPKTIPEMIFGDFPATNFIPRISMDNLKDYGPYGFVIPNYRNIHFLPNQLSEYLQLKHNILTNVDQLDEIKESIFYVMLAYFHLVTFRYYLSMIPVINPYVGILKMIPALVDWTEDISLGLFPTILGFNTGPMIILSLIGRAADNVCHYVFTMPYLPSEGQPGFARIDGKITPVLHFQHLPVLWYHKTIPNELRKYWYYHKPEILKYMQLSYGKLNLTLLPDEIIEELKKHENLTTLNSLVNTISHQILAFHSSFINHQYLDSSYYTSKIIKISSYFLNLLT</sequence>
<accession>A0A2U9NT80</accession>
<dbReference type="EMBL" id="MG755807">
    <property type="protein sequence ID" value="AWT40334.1"/>
    <property type="molecule type" value="Genomic_DNA"/>
</dbReference>
<dbReference type="EMBL" id="MG755807">
    <property type="protein sequence ID" value="AWT40391.1"/>
    <property type="molecule type" value="Genomic_DNA"/>
</dbReference>
<feature type="transmembrane region" description="Helical" evidence="1">
    <location>
        <begin position="186"/>
        <end position="208"/>
    </location>
</feature>
<feature type="transmembrane region" description="Helical" evidence="1">
    <location>
        <begin position="143"/>
        <end position="166"/>
    </location>
</feature>
<geneLocation type="chloroplast" evidence="2"/>
<dbReference type="RefSeq" id="YP_009497678.1">
    <property type="nucleotide sequence ID" value="NC_038008.1"/>
</dbReference>
<evidence type="ECO:0000256" key="1">
    <source>
        <dbReference type="SAM" id="Phobius"/>
    </source>
</evidence>
<organism evidence="2">
    <name type="scientific">Astrosyne radiata</name>
    <dbReference type="NCBI Taxonomy" id="1158023"/>
    <lineage>
        <taxon>Eukaryota</taxon>
        <taxon>Sar</taxon>
        <taxon>Stramenopiles</taxon>
        <taxon>Ochrophyta</taxon>
        <taxon>Bacillariophyta</taxon>
        <taxon>Fragilariophyceae</taxon>
        <taxon>Fragilariophycidae</taxon>
        <taxon>Cyclophorales</taxon>
        <taxon>Cyclophoraceae</taxon>
        <taxon>Astrosyne</taxon>
    </lineage>
</organism>